<feature type="compositionally biased region" description="Basic and acidic residues" evidence="1">
    <location>
        <begin position="68"/>
        <end position="77"/>
    </location>
</feature>
<evidence type="ECO:0000313" key="4">
    <source>
        <dbReference type="Proteomes" id="UP001228049"/>
    </source>
</evidence>
<evidence type="ECO:0000313" key="3">
    <source>
        <dbReference type="EMBL" id="KAK1880719.1"/>
    </source>
</evidence>
<feature type="transmembrane region" description="Helical" evidence="2">
    <location>
        <begin position="95"/>
        <end position="118"/>
    </location>
</feature>
<dbReference type="EMBL" id="JASDAP010000025">
    <property type="protein sequence ID" value="KAK1880719.1"/>
    <property type="molecule type" value="Genomic_DNA"/>
</dbReference>
<feature type="region of interest" description="Disordered" evidence="1">
    <location>
        <begin position="15"/>
        <end position="79"/>
    </location>
</feature>
<evidence type="ECO:0000256" key="2">
    <source>
        <dbReference type="SAM" id="Phobius"/>
    </source>
</evidence>
<proteinExistence type="predicted"/>
<keyword evidence="2" id="KW-0472">Membrane</keyword>
<keyword evidence="4" id="KW-1185">Reference proteome</keyword>
<sequence>MLLFRYAERRRRSGYSGLPIHQDGQRRERQIQGPASSGRERTDFNTTHCPGSVPKPQDDFRGWNSKSHNRDSERQGVEEELMSGARVLKNLFSHYLNVLSVVITFFFHPKCAVLYAAAMT</sequence>
<name>A0AAD9BDC2_DISEL</name>
<keyword evidence="2" id="KW-0812">Transmembrane</keyword>
<organism evidence="3 4">
    <name type="scientific">Dissostichus eleginoides</name>
    <name type="common">Patagonian toothfish</name>
    <name type="synonym">Dissostichus amissus</name>
    <dbReference type="NCBI Taxonomy" id="100907"/>
    <lineage>
        <taxon>Eukaryota</taxon>
        <taxon>Metazoa</taxon>
        <taxon>Chordata</taxon>
        <taxon>Craniata</taxon>
        <taxon>Vertebrata</taxon>
        <taxon>Euteleostomi</taxon>
        <taxon>Actinopterygii</taxon>
        <taxon>Neopterygii</taxon>
        <taxon>Teleostei</taxon>
        <taxon>Neoteleostei</taxon>
        <taxon>Acanthomorphata</taxon>
        <taxon>Eupercaria</taxon>
        <taxon>Perciformes</taxon>
        <taxon>Notothenioidei</taxon>
        <taxon>Nototheniidae</taxon>
        <taxon>Dissostichus</taxon>
    </lineage>
</organism>
<keyword evidence="3" id="KW-0675">Receptor</keyword>
<comment type="caution">
    <text evidence="3">The sequence shown here is derived from an EMBL/GenBank/DDBJ whole genome shotgun (WGS) entry which is preliminary data.</text>
</comment>
<gene>
    <name evidence="3" type="ORF">KUDE01_026243</name>
</gene>
<reference evidence="3" key="1">
    <citation type="submission" date="2023-04" db="EMBL/GenBank/DDBJ databases">
        <title>Chromosome-level genome of Chaenocephalus aceratus.</title>
        <authorList>
            <person name="Park H."/>
        </authorList>
    </citation>
    <scope>NUCLEOTIDE SEQUENCE</scope>
    <source>
        <strain evidence="3">DE</strain>
        <tissue evidence="3">Muscle</tissue>
    </source>
</reference>
<evidence type="ECO:0000256" key="1">
    <source>
        <dbReference type="SAM" id="MobiDB-lite"/>
    </source>
</evidence>
<accession>A0AAD9BDC2</accession>
<keyword evidence="2" id="KW-1133">Transmembrane helix</keyword>
<protein>
    <submittedName>
        <fullName evidence="3">Beta-2 adrenergic receptor</fullName>
    </submittedName>
</protein>
<dbReference type="AlphaFoldDB" id="A0AAD9BDC2"/>
<dbReference type="Proteomes" id="UP001228049">
    <property type="component" value="Unassembled WGS sequence"/>
</dbReference>